<evidence type="ECO:0000313" key="2">
    <source>
        <dbReference type="EMBL" id="KAK7353440.1"/>
    </source>
</evidence>
<feature type="transmembrane region" description="Helical" evidence="1">
    <location>
        <begin position="64"/>
        <end position="83"/>
    </location>
</feature>
<proteinExistence type="predicted"/>
<keyword evidence="3" id="KW-1185">Reference proteome</keyword>
<comment type="caution">
    <text evidence="2">The sequence shown here is derived from an EMBL/GenBank/DDBJ whole genome shotgun (WGS) entry which is preliminary data.</text>
</comment>
<organism evidence="2 3">
    <name type="scientific">Phaseolus coccineus</name>
    <name type="common">Scarlet runner bean</name>
    <name type="synonym">Phaseolus multiflorus</name>
    <dbReference type="NCBI Taxonomy" id="3886"/>
    <lineage>
        <taxon>Eukaryota</taxon>
        <taxon>Viridiplantae</taxon>
        <taxon>Streptophyta</taxon>
        <taxon>Embryophyta</taxon>
        <taxon>Tracheophyta</taxon>
        <taxon>Spermatophyta</taxon>
        <taxon>Magnoliopsida</taxon>
        <taxon>eudicotyledons</taxon>
        <taxon>Gunneridae</taxon>
        <taxon>Pentapetalae</taxon>
        <taxon>rosids</taxon>
        <taxon>fabids</taxon>
        <taxon>Fabales</taxon>
        <taxon>Fabaceae</taxon>
        <taxon>Papilionoideae</taxon>
        <taxon>50 kb inversion clade</taxon>
        <taxon>NPAAA clade</taxon>
        <taxon>indigoferoid/millettioid clade</taxon>
        <taxon>Phaseoleae</taxon>
        <taxon>Phaseolus</taxon>
    </lineage>
</organism>
<reference evidence="2 3" key="1">
    <citation type="submission" date="2024-01" db="EMBL/GenBank/DDBJ databases">
        <title>The genomes of 5 underutilized Papilionoideae crops provide insights into root nodulation and disease resistanc.</title>
        <authorList>
            <person name="Jiang F."/>
        </authorList>
    </citation>
    <scope>NUCLEOTIDE SEQUENCE [LARGE SCALE GENOMIC DNA]</scope>
    <source>
        <strain evidence="2">JINMINGXINNONG_FW02</strain>
        <tissue evidence="2">Leaves</tissue>
    </source>
</reference>
<keyword evidence="1" id="KW-0812">Transmembrane</keyword>
<protein>
    <submittedName>
        <fullName evidence="2">Uncharacterized protein</fullName>
    </submittedName>
</protein>
<evidence type="ECO:0000313" key="3">
    <source>
        <dbReference type="Proteomes" id="UP001374584"/>
    </source>
</evidence>
<dbReference type="AlphaFoldDB" id="A0AAN9MEY9"/>
<gene>
    <name evidence="2" type="ORF">VNO80_18887</name>
</gene>
<dbReference type="EMBL" id="JAYMYR010000007">
    <property type="protein sequence ID" value="KAK7353440.1"/>
    <property type="molecule type" value="Genomic_DNA"/>
</dbReference>
<sequence>MHLAPWRCPHASRALAMPACLSRPGDARMPLAPWRCPHASRALAMPACLSRPGDARMPLAPWSLHPSSFFLLLLLVVLDWWLISGRGDLKKYSNVQCSKVIGKSETETKEDTGVPKGTVPLSNISHASLLRHRSFLCGHSDSFPFTPIGSSKHLSLSFFHRHWPHHATASFCAKPSSSSSSSSTLPVFIHTPLSPQILFVLLPL</sequence>
<name>A0AAN9MEY9_PHACN</name>
<accession>A0AAN9MEY9</accession>
<dbReference type="Proteomes" id="UP001374584">
    <property type="component" value="Unassembled WGS sequence"/>
</dbReference>
<evidence type="ECO:0000256" key="1">
    <source>
        <dbReference type="SAM" id="Phobius"/>
    </source>
</evidence>
<keyword evidence="1" id="KW-1133">Transmembrane helix</keyword>
<keyword evidence="1" id="KW-0472">Membrane</keyword>